<dbReference type="EMBL" id="OU893336">
    <property type="protein sequence ID" value="CAG9792847.1"/>
    <property type="molecule type" value="Genomic_DNA"/>
</dbReference>
<dbReference type="Proteomes" id="UP001153714">
    <property type="component" value="Chromosome 5"/>
</dbReference>
<proteinExistence type="predicted"/>
<dbReference type="Gene3D" id="1.20.1250.20">
    <property type="entry name" value="MFS general substrate transporter like domains"/>
    <property type="match status" value="1"/>
</dbReference>
<evidence type="ECO:0000313" key="7">
    <source>
        <dbReference type="Proteomes" id="UP001153714"/>
    </source>
</evidence>
<organism evidence="6 7">
    <name type="scientific">Diatraea saccharalis</name>
    <name type="common">sugarcane borer</name>
    <dbReference type="NCBI Taxonomy" id="40085"/>
    <lineage>
        <taxon>Eukaryota</taxon>
        <taxon>Metazoa</taxon>
        <taxon>Ecdysozoa</taxon>
        <taxon>Arthropoda</taxon>
        <taxon>Hexapoda</taxon>
        <taxon>Insecta</taxon>
        <taxon>Pterygota</taxon>
        <taxon>Neoptera</taxon>
        <taxon>Endopterygota</taxon>
        <taxon>Lepidoptera</taxon>
        <taxon>Glossata</taxon>
        <taxon>Ditrysia</taxon>
        <taxon>Pyraloidea</taxon>
        <taxon>Crambidae</taxon>
        <taxon>Crambinae</taxon>
        <taxon>Diatraea</taxon>
    </lineage>
</organism>
<dbReference type="GO" id="GO:0016020">
    <property type="term" value="C:membrane"/>
    <property type="evidence" value="ECO:0007669"/>
    <property type="project" value="UniProtKB-SubCell"/>
</dbReference>
<feature type="transmembrane region" description="Helical" evidence="5">
    <location>
        <begin position="30"/>
        <end position="51"/>
    </location>
</feature>
<evidence type="ECO:0000256" key="1">
    <source>
        <dbReference type="ARBA" id="ARBA00004370"/>
    </source>
</evidence>
<feature type="transmembrane region" description="Helical" evidence="5">
    <location>
        <begin position="57"/>
        <end position="75"/>
    </location>
</feature>
<feature type="transmembrane region" description="Helical" evidence="5">
    <location>
        <begin position="168"/>
        <end position="189"/>
    </location>
</feature>
<dbReference type="OrthoDB" id="8120565at2759"/>
<dbReference type="PANTHER" id="PTHR48021">
    <property type="match status" value="1"/>
</dbReference>
<evidence type="ECO:0000256" key="5">
    <source>
        <dbReference type="SAM" id="Phobius"/>
    </source>
</evidence>
<accession>A0A9N9RAC1</accession>
<feature type="transmembrane region" description="Helical" evidence="5">
    <location>
        <begin position="228"/>
        <end position="252"/>
    </location>
</feature>
<evidence type="ECO:0000256" key="3">
    <source>
        <dbReference type="ARBA" id="ARBA00022989"/>
    </source>
</evidence>
<reference evidence="6" key="2">
    <citation type="submission" date="2022-10" db="EMBL/GenBank/DDBJ databases">
        <authorList>
            <consortium name="ENA_rothamsted_submissions"/>
            <consortium name="culmorum"/>
            <person name="King R."/>
        </authorList>
    </citation>
    <scope>NUCLEOTIDE SEQUENCE</scope>
</reference>
<keyword evidence="7" id="KW-1185">Reference proteome</keyword>
<gene>
    <name evidence="6" type="ORF">DIATSA_LOCUS10334</name>
</gene>
<keyword evidence="2 5" id="KW-0812">Transmembrane</keyword>
<dbReference type="AlphaFoldDB" id="A0A9N9RAC1"/>
<dbReference type="PANTHER" id="PTHR48021:SF1">
    <property type="entry name" value="GH07001P-RELATED"/>
    <property type="match status" value="1"/>
</dbReference>
<evidence type="ECO:0000313" key="6">
    <source>
        <dbReference type="EMBL" id="CAG9792847.1"/>
    </source>
</evidence>
<dbReference type="InterPro" id="IPR005828">
    <property type="entry name" value="MFS_sugar_transport-like"/>
</dbReference>
<dbReference type="SUPFAM" id="SSF103473">
    <property type="entry name" value="MFS general substrate transporter"/>
    <property type="match status" value="1"/>
</dbReference>
<reference evidence="6" key="1">
    <citation type="submission" date="2021-12" db="EMBL/GenBank/DDBJ databases">
        <authorList>
            <person name="King R."/>
        </authorList>
    </citation>
    <scope>NUCLEOTIDE SEQUENCE</scope>
</reference>
<protein>
    <submittedName>
        <fullName evidence="6">Uncharacterized protein</fullName>
    </submittedName>
</protein>
<feature type="transmembrane region" description="Helical" evidence="5">
    <location>
        <begin position="201"/>
        <end position="222"/>
    </location>
</feature>
<comment type="subcellular location">
    <subcellularLocation>
        <location evidence="1">Membrane</location>
    </subcellularLocation>
</comment>
<dbReference type="GO" id="GO:0022857">
    <property type="term" value="F:transmembrane transporter activity"/>
    <property type="evidence" value="ECO:0007669"/>
    <property type="project" value="InterPro"/>
</dbReference>
<keyword evidence="4 5" id="KW-0472">Membrane</keyword>
<dbReference type="Pfam" id="PF00083">
    <property type="entry name" value="Sugar_tr"/>
    <property type="match status" value="1"/>
</dbReference>
<dbReference type="InterPro" id="IPR050549">
    <property type="entry name" value="MFS_Trehalose_Transporter"/>
</dbReference>
<evidence type="ECO:0000256" key="4">
    <source>
        <dbReference type="ARBA" id="ARBA00023136"/>
    </source>
</evidence>
<feature type="transmembrane region" description="Helical" evidence="5">
    <location>
        <begin position="133"/>
        <end position="156"/>
    </location>
</feature>
<evidence type="ECO:0000256" key="2">
    <source>
        <dbReference type="ARBA" id="ARBA00022692"/>
    </source>
</evidence>
<keyword evidence="3 5" id="KW-1133">Transmembrane helix</keyword>
<sequence>MFISGIGSSIFLIDPVYVSEFSNESIRGTLTSGALVFLRLGMLTSYLIGGALSYKSMVYICLTLSVIGIMILIPLKESPTLLMMKGMEEEARKSIAFYTNSKSDSIVVLQEIKKIKKTLAPKKLEKSKSTQRALFLSLTLMTTAVFQGIVVVMVYANPLFSEAVPENILSAAWCSVILAVVSVTFGMIAASLTDLIGRRSLMIIFSVAAGLCCICLGTHIHLHWGPPWLTAVFVYLFVATYQCGAGTVPYILIAELFLPEVKSIMSMIVLEWTWLCSFIILYIFTPLVAAIGLGPVFYIFATYDLRRKEESMQRLTPEQLQGAIYYQRTQSVHAGETQMMDLNC</sequence>
<name>A0A9N9RAC1_9NEOP</name>
<dbReference type="InterPro" id="IPR036259">
    <property type="entry name" value="MFS_trans_sf"/>
</dbReference>